<dbReference type="Proteomes" id="UP000198378">
    <property type="component" value="Unassembled WGS sequence"/>
</dbReference>
<dbReference type="AlphaFoldDB" id="A0AA91TD21"/>
<gene>
    <name evidence="2" type="ORF">B9L19_10905</name>
</gene>
<dbReference type="EMBL" id="NEWK01000002">
    <property type="protein sequence ID" value="OXB87370.1"/>
    <property type="molecule type" value="Genomic_DNA"/>
</dbReference>
<accession>A0AA91TD21</accession>
<comment type="caution">
    <text evidence="2">The sequence shown here is derived from an EMBL/GenBank/DDBJ whole genome shotgun (WGS) entry which is preliminary data.</text>
</comment>
<reference evidence="2 3" key="1">
    <citation type="submission" date="2017-05" db="EMBL/GenBank/DDBJ databases">
        <title>The genome sequence of Geobacillus thermocatenulatus DSM 730.</title>
        <authorList>
            <person name="Ramaloko W.T."/>
            <person name="Koen N."/>
            <person name="Polliack S."/>
            <person name="Aliyu H."/>
            <person name="Lebre P."/>
            <person name="Mohr T."/>
            <person name="Oswald F."/>
            <person name="Zwick M."/>
            <person name="Neumann A."/>
            <person name="Syldatk C."/>
            <person name="Cowan D."/>
            <person name="De Maayer P."/>
        </authorList>
    </citation>
    <scope>NUCLEOTIDE SEQUENCE [LARGE SCALE GENOMIC DNA]</scope>
    <source>
        <strain evidence="2 3">BGSC 93A1</strain>
    </source>
</reference>
<evidence type="ECO:0000313" key="3">
    <source>
        <dbReference type="Proteomes" id="UP000198378"/>
    </source>
</evidence>
<proteinExistence type="predicted"/>
<sequence>MPVCDDRLAYGLYEIAPYTAGICEFSIPFSTLKPYLRLRL</sequence>
<dbReference type="Pfam" id="PF11738">
    <property type="entry name" value="DUF3298"/>
    <property type="match status" value="1"/>
</dbReference>
<organism evidence="2 3">
    <name type="scientific">Geobacillus thermocatenulatus</name>
    <dbReference type="NCBI Taxonomy" id="33938"/>
    <lineage>
        <taxon>Bacteria</taxon>
        <taxon>Bacillati</taxon>
        <taxon>Bacillota</taxon>
        <taxon>Bacilli</taxon>
        <taxon>Bacillales</taxon>
        <taxon>Anoxybacillaceae</taxon>
        <taxon>Geobacillus</taxon>
        <taxon>Geobacillus thermoleovorans group</taxon>
    </lineage>
</organism>
<keyword evidence="3" id="KW-1185">Reference proteome</keyword>
<evidence type="ECO:0000313" key="2">
    <source>
        <dbReference type="EMBL" id="OXB87370.1"/>
    </source>
</evidence>
<dbReference type="RefSeq" id="WP_080706552.1">
    <property type="nucleotide sequence ID" value="NZ_CP018058.1"/>
</dbReference>
<dbReference type="InterPro" id="IPR037126">
    <property type="entry name" value="PdaC/RsiV-like_sf"/>
</dbReference>
<dbReference type="GeneID" id="89612191"/>
<feature type="domain" description="DUF3298" evidence="1">
    <location>
        <begin position="9"/>
        <end position="30"/>
    </location>
</feature>
<dbReference type="InterPro" id="IPR021729">
    <property type="entry name" value="DUF3298"/>
</dbReference>
<evidence type="ECO:0000259" key="1">
    <source>
        <dbReference type="Pfam" id="PF11738"/>
    </source>
</evidence>
<name>A0AA91TD21_9BACL</name>
<dbReference type="Gene3D" id="3.90.640.20">
    <property type="entry name" value="Heat-shock cognate protein, ATPase"/>
    <property type="match status" value="1"/>
</dbReference>
<protein>
    <recommendedName>
        <fullName evidence="1">DUF3298 domain-containing protein</fullName>
    </recommendedName>
</protein>